<protein>
    <recommendedName>
        <fullName evidence="5">ZU5 domain-containing protein</fullName>
    </recommendedName>
</protein>
<dbReference type="EMBL" id="VBOW01000055">
    <property type="protein sequence ID" value="TMQ57732.1"/>
    <property type="molecule type" value="Genomic_DNA"/>
</dbReference>
<reference evidence="3 4" key="1">
    <citation type="journal article" date="2019" name="Nat. Microbiol.">
        <title>Mediterranean grassland soil C-N compound turnover is dependent on rainfall and depth, and is mediated by genomically divergent microorganisms.</title>
        <authorList>
            <person name="Diamond S."/>
            <person name="Andeer P.F."/>
            <person name="Li Z."/>
            <person name="Crits-Christoph A."/>
            <person name="Burstein D."/>
            <person name="Anantharaman K."/>
            <person name="Lane K.R."/>
            <person name="Thomas B.C."/>
            <person name="Pan C."/>
            <person name="Northen T.R."/>
            <person name="Banfield J.F."/>
        </authorList>
    </citation>
    <scope>NUCLEOTIDE SEQUENCE [LARGE SCALE GENOMIC DNA]</scope>
    <source>
        <strain evidence="3">WS_6</strain>
    </source>
</reference>
<organism evidence="3 4">
    <name type="scientific">Eiseniibacteriota bacterium</name>
    <dbReference type="NCBI Taxonomy" id="2212470"/>
    <lineage>
        <taxon>Bacteria</taxon>
        <taxon>Candidatus Eiseniibacteriota</taxon>
    </lineage>
</organism>
<comment type="caution">
    <text evidence="3">The sequence shown here is derived from an EMBL/GenBank/DDBJ whole genome shotgun (WGS) entry which is preliminary data.</text>
</comment>
<evidence type="ECO:0000256" key="1">
    <source>
        <dbReference type="SAM" id="MobiDB-lite"/>
    </source>
</evidence>
<evidence type="ECO:0008006" key="5">
    <source>
        <dbReference type="Google" id="ProtNLM"/>
    </source>
</evidence>
<keyword evidence="2" id="KW-0732">Signal</keyword>
<feature type="region of interest" description="Disordered" evidence="1">
    <location>
        <begin position="35"/>
        <end position="62"/>
    </location>
</feature>
<gene>
    <name evidence="3" type="ORF">E6K76_09705</name>
</gene>
<name>A0A538T284_UNCEI</name>
<proteinExistence type="predicted"/>
<evidence type="ECO:0000256" key="2">
    <source>
        <dbReference type="SAM" id="SignalP"/>
    </source>
</evidence>
<sequence>MLRRVRFPQRLALSFALLLAAAGCSNLPTQVLAPTQPESGATATDGASVQVPGHLGGSSTSANSKTAVIGILGGVVSVGDFTVVIPPAALTRTAKVTVTQPDLAHPVVSLSISPASANRFLVPVLLTARSSRLDSSLLSQAYMSYLNPATGKWEEVPGCSASLLDLTLTAPLSHFSTYRVSTDGKAGW</sequence>
<evidence type="ECO:0000313" key="4">
    <source>
        <dbReference type="Proteomes" id="UP000316852"/>
    </source>
</evidence>
<dbReference type="Proteomes" id="UP000316852">
    <property type="component" value="Unassembled WGS sequence"/>
</dbReference>
<accession>A0A538T284</accession>
<feature type="compositionally biased region" description="Polar residues" evidence="1">
    <location>
        <begin position="35"/>
        <end position="47"/>
    </location>
</feature>
<evidence type="ECO:0000313" key="3">
    <source>
        <dbReference type="EMBL" id="TMQ57732.1"/>
    </source>
</evidence>
<feature type="signal peptide" evidence="2">
    <location>
        <begin position="1"/>
        <end position="33"/>
    </location>
</feature>
<dbReference type="AlphaFoldDB" id="A0A538T284"/>
<feature type="chain" id="PRO_5022144862" description="ZU5 domain-containing protein" evidence="2">
    <location>
        <begin position="34"/>
        <end position="188"/>
    </location>
</feature>
<dbReference type="PROSITE" id="PS51257">
    <property type="entry name" value="PROKAR_LIPOPROTEIN"/>
    <property type="match status" value="1"/>
</dbReference>